<evidence type="ECO:0000313" key="2">
    <source>
        <dbReference type="EMBL" id="KAF6034144.1"/>
    </source>
</evidence>
<proteinExistence type="predicted"/>
<keyword evidence="3" id="KW-1185">Reference proteome</keyword>
<sequence>MDSNFDKAPDAFFSCSDESLNSVALNSAGREEVNQTDEPASSSSFTRYRTEATGGLTLSSSSDESEVTASKWNRVDDWDTSFTSTGSLLLTDESMDFDDNGKKTPVDLDIDEVNGFMIVIAELMKHTLGSSLLTITQPIREEACGSLDRLLDGRKLGQNLKSRLLGVTNSLIDAMELVLFLSCVSVNHFSSLMSTVTVPFHYLDTCY</sequence>
<protein>
    <submittedName>
        <fullName evidence="2">Uncharacterized protein</fullName>
    </submittedName>
</protein>
<gene>
    <name evidence="2" type="ORF">EB796_007553</name>
</gene>
<accession>A0A7J7K886</accession>
<dbReference type="EMBL" id="VXIV02001144">
    <property type="protein sequence ID" value="KAF6034144.1"/>
    <property type="molecule type" value="Genomic_DNA"/>
</dbReference>
<reference evidence="2" key="1">
    <citation type="submission" date="2020-06" db="EMBL/GenBank/DDBJ databases">
        <title>Draft genome of Bugula neritina, a colonial animal packing powerful symbionts and potential medicines.</title>
        <authorList>
            <person name="Rayko M."/>
        </authorList>
    </citation>
    <scope>NUCLEOTIDE SEQUENCE [LARGE SCALE GENOMIC DNA]</scope>
    <source>
        <strain evidence="2">Kwan_BN1</strain>
    </source>
</reference>
<dbReference type="AlphaFoldDB" id="A0A7J7K886"/>
<evidence type="ECO:0000313" key="3">
    <source>
        <dbReference type="Proteomes" id="UP000593567"/>
    </source>
</evidence>
<name>A0A7J7K886_BUGNE</name>
<comment type="caution">
    <text evidence="2">The sequence shown here is derived from an EMBL/GenBank/DDBJ whole genome shotgun (WGS) entry which is preliminary data.</text>
</comment>
<dbReference type="Proteomes" id="UP000593567">
    <property type="component" value="Unassembled WGS sequence"/>
</dbReference>
<evidence type="ECO:0000256" key="1">
    <source>
        <dbReference type="SAM" id="MobiDB-lite"/>
    </source>
</evidence>
<organism evidence="2 3">
    <name type="scientific">Bugula neritina</name>
    <name type="common">Brown bryozoan</name>
    <name type="synonym">Sertularia neritina</name>
    <dbReference type="NCBI Taxonomy" id="10212"/>
    <lineage>
        <taxon>Eukaryota</taxon>
        <taxon>Metazoa</taxon>
        <taxon>Spiralia</taxon>
        <taxon>Lophotrochozoa</taxon>
        <taxon>Bryozoa</taxon>
        <taxon>Gymnolaemata</taxon>
        <taxon>Cheilostomatida</taxon>
        <taxon>Flustrina</taxon>
        <taxon>Buguloidea</taxon>
        <taxon>Bugulidae</taxon>
        <taxon>Bugula</taxon>
    </lineage>
</organism>
<feature type="region of interest" description="Disordered" evidence="1">
    <location>
        <begin position="26"/>
        <end position="47"/>
    </location>
</feature>
<feature type="compositionally biased region" description="Polar residues" evidence="1">
    <location>
        <begin position="36"/>
        <end position="47"/>
    </location>
</feature>